<dbReference type="InterPro" id="IPR003439">
    <property type="entry name" value="ABC_transporter-like_ATP-bd"/>
</dbReference>
<protein>
    <submittedName>
        <fullName evidence="6">ABC transporter ATP-binding protein</fullName>
    </submittedName>
</protein>
<keyword evidence="4 6" id="KW-0067">ATP-binding</keyword>
<dbReference type="PANTHER" id="PTHR43335">
    <property type="entry name" value="ABC TRANSPORTER, ATP-BINDING PROTEIN"/>
    <property type="match status" value="1"/>
</dbReference>
<evidence type="ECO:0000256" key="1">
    <source>
        <dbReference type="ARBA" id="ARBA00005417"/>
    </source>
</evidence>
<dbReference type="PANTHER" id="PTHR43335:SF2">
    <property type="entry name" value="ABC TRANSPORTER, ATP-BINDING PROTEIN"/>
    <property type="match status" value="1"/>
</dbReference>
<dbReference type="Proteomes" id="UP000054223">
    <property type="component" value="Unassembled WGS sequence"/>
</dbReference>
<dbReference type="InterPro" id="IPR027417">
    <property type="entry name" value="P-loop_NTPase"/>
</dbReference>
<reference evidence="6 7" key="1">
    <citation type="submission" date="2015-11" db="EMBL/GenBank/DDBJ databases">
        <title>Solirubrum puertoriconensis gen. nov. an environmental bacteria isolated in Puerto Rico.</title>
        <authorList>
            <person name="Cuebas-Irizarry M.F."/>
            <person name="Montalvo-Rodriguez R."/>
        </authorList>
    </citation>
    <scope>NUCLEOTIDE SEQUENCE [LARGE SCALE GENOMIC DNA]</scope>
    <source>
        <strain evidence="6 7">MC1A</strain>
    </source>
</reference>
<feature type="domain" description="ABC transporter" evidence="5">
    <location>
        <begin position="7"/>
        <end position="230"/>
    </location>
</feature>
<dbReference type="Pfam" id="PF00005">
    <property type="entry name" value="ABC_tran"/>
    <property type="match status" value="1"/>
</dbReference>
<proteinExistence type="inferred from homology"/>
<keyword evidence="3" id="KW-0547">Nucleotide-binding</keyword>
<dbReference type="Gene3D" id="3.40.50.300">
    <property type="entry name" value="P-loop containing nucleotide triphosphate hydrolases"/>
    <property type="match status" value="1"/>
</dbReference>
<organism evidence="6 7">
    <name type="scientific">Solirubrum puertoriconensis</name>
    <dbReference type="NCBI Taxonomy" id="1751427"/>
    <lineage>
        <taxon>Bacteria</taxon>
        <taxon>Pseudomonadati</taxon>
        <taxon>Bacteroidota</taxon>
        <taxon>Cytophagia</taxon>
        <taxon>Cytophagales</taxon>
    </lineage>
</organism>
<dbReference type="PROSITE" id="PS00211">
    <property type="entry name" value="ABC_TRANSPORTER_1"/>
    <property type="match status" value="1"/>
</dbReference>
<keyword evidence="7" id="KW-1185">Reference proteome</keyword>
<evidence type="ECO:0000313" key="7">
    <source>
        <dbReference type="Proteomes" id="UP000054223"/>
    </source>
</evidence>
<evidence type="ECO:0000259" key="5">
    <source>
        <dbReference type="PROSITE" id="PS50893"/>
    </source>
</evidence>
<dbReference type="OrthoDB" id="977540at2"/>
<dbReference type="PROSITE" id="PS50893">
    <property type="entry name" value="ABC_TRANSPORTER_2"/>
    <property type="match status" value="1"/>
</dbReference>
<dbReference type="InterPro" id="IPR017871">
    <property type="entry name" value="ABC_transporter-like_CS"/>
</dbReference>
<evidence type="ECO:0000256" key="4">
    <source>
        <dbReference type="ARBA" id="ARBA00022840"/>
    </source>
</evidence>
<dbReference type="RefSeq" id="WP_059071286.1">
    <property type="nucleotide sequence ID" value="NZ_LNAL01000007.1"/>
</dbReference>
<name>A0A9X0HKK6_SOLP1</name>
<dbReference type="InterPro" id="IPR003593">
    <property type="entry name" value="AAA+_ATPase"/>
</dbReference>
<accession>A0A9X0HKK6</accession>
<gene>
    <name evidence="6" type="ORF">ASU33_15165</name>
</gene>
<dbReference type="SUPFAM" id="SSF52540">
    <property type="entry name" value="P-loop containing nucleoside triphosphate hydrolases"/>
    <property type="match status" value="1"/>
</dbReference>
<dbReference type="AlphaFoldDB" id="A0A9X0HKK6"/>
<keyword evidence="2" id="KW-0813">Transport</keyword>
<comment type="caution">
    <text evidence="6">The sequence shown here is derived from an EMBL/GenBank/DDBJ whole genome shotgun (WGS) entry which is preliminary data.</text>
</comment>
<comment type="similarity">
    <text evidence="1">Belongs to the ABC transporter superfamily.</text>
</comment>
<evidence type="ECO:0000313" key="6">
    <source>
        <dbReference type="EMBL" id="KUG07663.1"/>
    </source>
</evidence>
<dbReference type="GO" id="GO:0005524">
    <property type="term" value="F:ATP binding"/>
    <property type="evidence" value="ECO:0007669"/>
    <property type="project" value="UniProtKB-KW"/>
</dbReference>
<evidence type="ECO:0000256" key="2">
    <source>
        <dbReference type="ARBA" id="ARBA00022448"/>
    </source>
</evidence>
<sequence>MAAETVLELQQLTKHYGRTKAVQDLTLSVPRGSVYGLLGPNGSGKTTTLGIALGVLHATGGTASWFGQLPSASTRRRIGALLETPNFFPYLSARQNLQIAADIKQAGEADIQAALQTVGLANRQHEPVRGFSLGMKQRLALASALLGQPEVLVLDEPTNGLDPQGIADVRALILRLAAEGKTIILASHLLDEVQKVCTHVGVMHQGQLRAAGPVGSILAATDRVHLRLGAGAAPEALAQALAALPFVHDVQTLPTGACSLTLANGYSAADLNRALFANGLVLAHLSTERPSLEAEFMQIIQNS</sequence>
<dbReference type="GO" id="GO:0016887">
    <property type="term" value="F:ATP hydrolysis activity"/>
    <property type="evidence" value="ECO:0007669"/>
    <property type="project" value="InterPro"/>
</dbReference>
<dbReference type="SMART" id="SM00382">
    <property type="entry name" value="AAA"/>
    <property type="match status" value="1"/>
</dbReference>
<evidence type="ECO:0000256" key="3">
    <source>
        <dbReference type="ARBA" id="ARBA00022741"/>
    </source>
</evidence>
<dbReference type="EMBL" id="LNAL01000007">
    <property type="protein sequence ID" value="KUG07663.1"/>
    <property type="molecule type" value="Genomic_DNA"/>
</dbReference>